<dbReference type="RefSeq" id="XP_013236806.1">
    <property type="nucleotide sequence ID" value="XM_013381352.1"/>
</dbReference>
<gene>
    <name evidence="2" type="ORF">DI09_74p70</name>
</gene>
<feature type="transmembrane region" description="Helical" evidence="1">
    <location>
        <begin position="174"/>
        <end position="202"/>
    </location>
</feature>
<dbReference type="EMBL" id="JMKJ01000584">
    <property type="protein sequence ID" value="KGG50365.1"/>
    <property type="molecule type" value="Genomic_DNA"/>
</dbReference>
<evidence type="ECO:0000313" key="2">
    <source>
        <dbReference type="EMBL" id="KGG50365.1"/>
    </source>
</evidence>
<accession>A0A098VN76</accession>
<dbReference type="HOGENOM" id="CLU_1332225_0_0_1"/>
<dbReference type="AlphaFoldDB" id="A0A098VN76"/>
<reference evidence="2 3" key="1">
    <citation type="submission" date="2014-04" db="EMBL/GenBank/DDBJ databases">
        <title>A new species of microsporidia sheds light on the evolution of extreme parasitism.</title>
        <authorList>
            <person name="Haag K.L."/>
            <person name="James T.Y."/>
            <person name="Larsson R."/>
            <person name="Schaer T.M."/>
            <person name="Refardt D."/>
            <person name="Pombert J.-F."/>
            <person name="Ebert D."/>
        </authorList>
    </citation>
    <scope>NUCLEOTIDE SEQUENCE [LARGE SCALE GENOMIC DNA]</scope>
    <source>
        <strain evidence="2 3">UGP3</strain>
        <tissue evidence="2">Spores</tissue>
    </source>
</reference>
<name>A0A098VN76_9MICR</name>
<protein>
    <submittedName>
        <fullName evidence="2">Uncharacterized protein</fullName>
    </submittedName>
</protein>
<keyword evidence="1" id="KW-1133">Transmembrane helix</keyword>
<comment type="caution">
    <text evidence="2">The sequence shown here is derived from an EMBL/GenBank/DDBJ whole genome shotgun (WGS) entry which is preliminary data.</text>
</comment>
<keyword evidence="1" id="KW-0812">Transmembrane</keyword>
<dbReference type="GeneID" id="25260753"/>
<dbReference type="VEuPathDB" id="MicrosporidiaDB:DI09_74p70"/>
<dbReference type="Proteomes" id="UP000029725">
    <property type="component" value="Unassembled WGS sequence"/>
</dbReference>
<keyword evidence="1" id="KW-0472">Membrane</keyword>
<evidence type="ECO:0000313" key="3">
    <source>
        <dbReference type="Proteomes" id="UP000029725"/>
    </source>
</evidence>
<evidence type="ECO:0000256" key="1">
    <source>
        <dbReference type="SAM" id="Phobius"/>
    </source>
</evidence>
<proteinExistence type="predicted"/>
<keyword evidence="3" id="KW-1185">Reference proteome</keyword>
<organism evidence="2 3">
    <name type="scientific">Mitosporidium daphniae</name>
    <dbReference type="NCBI Taxonomy" id="1485682"/>
    <lineage>
        <taxon>Eukaryota</taxon>
        <taxon>Fungi</taxon>
        <taxon>Fungi incertae sedis</taxon>
        <taxon>Microsporidia</taxon>
        <taxon>Mitosporidium</taxon>
    </lineage>
</organism>
<sequence>MAFSQPAKGRCFVVLFRRISNSKISQHLLDLQEKNMLKLTIDSFSVPDVPKKDTVFHYICALRGEHVFKCFPGTLESKKYAFTIDPVKEYFVSGSFNLVLYSSFISMQDGKSHISNQFQTDLGRLDISRKADQATINADRLSMLGPNAWRDSCGPLPEVVSSGEPKSPPKASTLLSFVFVFLVIVVPWVSLLYLSSIGYGWISSPP</sequence>